<dbReference type="Pfam" id="PF03721">
    <property type="entry name" value="UDPG_MGDP_dh_N"/>
    <property type="match status" value="1"/>
</dbReference>
<dbReference type="InterPro" id="IPR036220">
    <property type="entry name" value="UDP-Glc/GDP-Man_DH_C_sf"/>
</dbReference>
<comment type="similarity">
    <text evidence="1 4">Belongs to the UDP-glucose/GDP-mannose dehydrogenase family.</text>
</comment>
<keyword evidence="3" id="KW-0520">NAD</keyword>
<dbReference type="InterPro" id="IPR036291">
    <property type="entry name" value="NAD(P)-bd_dom_sf"/>
</dbReference>
<dbReference type="SMART" id="SM00984">
    <property type="entry name" value="UDPG_MGDP_dh_C"/>
    <property type="match status" value="1"/>
</dbReference>
<dbReference type="PIRSF" id="PIRSF000124">
    <property type="entry name" value="UDPglc_GDPman_dh"/>
    <property type="match status" value="1"/>
</dbReference>
<evidence type="ECO:0000256" key="2">
    <source>
        <dbReference type="ARBA" id="ARBA00023002"/>
    </source>
</evidence>
<dbReference type="GO" id="GO:0000271">
    <property type="term" value="P:polysaccharide biosynthetic process"/>
    <property type="evidence" value="ECO:0007669"/>
    <property type="project" value="InterPro"/>
</dbReference>
<evidence type="ECO:0000259" key="5">
    <source>
        <dbReference type="SMART" id="SM00984"/>
    </source>
</evidence>
<dbReference type="SUPFAM" id="SSF51735">
    <property type="entry name" value="NAD(P)-binding Rossmann-fold domains"/>
    <property type="match status" value="1"/>
</dbReference>
<dbReference type="InterPro" id="IPR008927">
    <property type="entry name" value="6-PGluconate_DH-like_C_sf"/>
</dbReference>
<dbReference type="GO" id="GO:0016628">
    <property type="term" value="F:oxidoreductase activity, acting on the CH-CH group of donors, NAD or NADP as acceptor"/>
    <property type="evidence" value="ECO:0007669"/>
    <property type="project" value="InterPro"/>
</dbReference>
<proteinExistence type="inferred from homology"/>
<evidence type="ECO:0000256" key="4">
    <source>
        <dbReference type="PIRNR" id="PIRNR000124"/>
    </source>
</evidence>
<name>A0A5J5GA95_9RHOB</name>
<dbReference type="EMBL" id="VYQE01000008">
    <property type="protein sequence ID" value="KAA9005046.1"/>
    <property type="molecule type" value="Genomic_DNA"/>
</dbReference>
<gene>
    <name evidence="6" type="ORF">F3S47_18630</name>
</gene>
<dbReference type="InterPro" id="IPR014027">
    <property type="entry name" value="UDP-Glc/GDP-Man_DH_C"/>
</dbReference>
<dbReference type="InterPro" id="IPR014026">
    <property type="entry name" value="UDP-Glc/GDP-Man_DH_dimer"/>
</dbReference>
<dbReference type="NCBIfam" id="TIGR03026">
    <property type="entry name" value="NDP-sugDHase"/>
    <property type="match status" value="1"/>
</dbReference>
<dbReference type="PIRSF" id="PIRSF500136">
    <property type="entry name" value="UDP_ManNAc_DH"/>
    <property type="match status" value="1"/>
</dbReference>
<dbReference type="InterPro" id="IPR017476">
    <property type="entry name" value="UDP-Glc/GDP-Man"/>
</dbReference>
<dbReference type="SUPFAM" id="SSF48179">
    <property type="entry name" value="6-phosphogluconate dehydrogenase C-terminal domain-like"/>
    <property type="match status" value="1"/>
</dbReference>
<dbReference type="Proteomes" id="UP000326554">
    <property type="component" value="Unassembled WGS sequence"/>
</dbReference>
<keyword evidence="7" id="KW-1185">Reference proteome</keyword>
<dbReference type="Gene3D" id="3.40.50.720">
    <property type="entry name" value="NAD(P)-binding Rossmann-like Domain"/>
    <property type="match status" value="2"/>
</dbReference>
<keyword evidence="2" id="KW-0560">Oxidoreductase</keyword>
<protein>
    <submittedName>
        <fullName evidence="6">Nucleotide sugar dehydrogenase</fullName>
    </submittedName>
</protein>
<sequence>MTAALPDEDSIKVAVVGLGYVGLPLAVAFAEHFPTIGYDLSVLRVREITAGRDSTGQVEPDELRAAGLRVTNAAADLRQANTYIVSVPTPIDRYRQPDLGPLLAATETLGGLLSPGDLVIYESTVYPGATEEDCVPLLESLSGLVLNTDFFVGYSPERINPGDIEHPLKSIVKVTSGSCSKAAARVDALYSRVIDAGTFPAASIRVAEAAKIIENTQRDVNIALINELSIVFSHMGLDTHEILDAAATKWNFQRLSPGLVGGHCIGVDPYYLLHKSASKGYIPDIVRTSREINDGMAKNAVSRLIAAMINKGQVVRGARVLVLGVTFKENCRDIRNTKVTEMVAAMKGFGLEVEIHDPLADPAEVARDLGIKMLEEFPQEAGGYGAVVLAVPHREIVEGGAPQLVDLLSDGGVFFDMKAVFGRDESDIRL</sequence>
<dbReference type="SUPFAM" id="SSF52413">
    <property type="entry name" value="UDP-glucose/GDP-mannose dehydrogenase C-terminal domain"/>
    <property type="match status" value="1"/>
</dbReference>
<reference evidence="6 7" key="1">
    <citation type="submission" date="2019-09" db="EMBL/GenBank/DDBJ databases">
        <authorList>
            <person name="Park J.-S."/>
            <person name="Choi H.-J."/>
        </authorList>
    </citation>
    <scope>NUCLEOTIDE SEQUENCE [LARGE SCALE GENOMIC DNA]</scope>
    <source>
        <strain evidence="6 7">176SS1-4</strain>
    </source>
</reference>
<evidence type="ECO:0000256" key="1">
    <source>
        <dbReference type="ARBA" id="ARBA00006601"/>
    </source>
</evidence>
<dbReference type="AlphaFoldDB" id="A0A5J5GA95"/>
<organism evidence="6 7">
    <name type="scientific">Histidinibacterium aquaticum</name>
    <dbReference type="NCBI Taxonomy" id="2613962"/>
    <lineage>
        <taxon>Bacteria</taxon>
        <taxon>Pseudomonadati</taxon>
        <taxon>Pseudomonadota</taxon>
        <taxon>Alphaproteobacteria</taxon>
        <taxon>Rhodobacterales</taxon>
        <taxon>Paracoccaceae</taxon>
        <taxon>Histidinibacterium</taxon>
    </lineage>
</organism>
<dbReference type="InterPro" id="IPR001732">
    <property type="entry name" value="UDP-Glc/GDP-Man_DH_N"/>
</dbReference>
<comment type="caution">
    <text evidence="6">The sequence shown here is derived from an EMBL/GenBank/DDBJ whole genome shotgun (WGS) entry which is preliminary data.</text>
</comment>
<dbReference type="Pfam" id="PF00984">
    <property type="entry name" value="UDPG_MGDP_dh"/>
    <property type="match status" value="1"/>
</dbReference>
<accession>A0A5J5GA95</accession>
<evidence type="ECO:0000313" key="6">
    <source>
        <dbReference type="EMBL" id="KAA9005046.1"/>
    </source>
</evidence>
<dbReference type="Pfam" id="PF03720">
    <property type="entry name" value="UDPG_MGDP_dh_C"/>
    <property type="match status" value="1"/>
</dbReference>
<feature type="domain" description="UDP-glucose/GDP-mannose dehydrogenase C-terminal" evidence="5">
    <location>
        <begin position="321"/>
        <end position="423"/>
    </location>
</feature>
<evidence type="ECO:0000313" key="7">
    <source>
        <dbReference type="Proteomes" id="UP000326554"/>
    </source>
</evidence>
<dbReference type="PANTHER" id="PTHR43491:SF2">
    <property type="entry name" value="UDP-N-ACETYL-D-MANNOSAMINE DEHYDROGENASE"/>
    <property type="match status" value="1"/>
</dbReference>
<dbReference type="InterPro" id="IPR028359">
    <property type="entry name" value="UDP_ManNAc/GlcNAc_DH"/>
</dbReference>
<dbReference type="GO" id="GO:0051287">
    <property type="term" value="F:NAD binding"/>
    <property type="evidence" value="ECO:0007669"/>
    <property type="project" value="InterPro"/>
</dbReference>
<dbReference type="RefSeq" id="WP_150446827.1">
    <property type="nucleotide sequence ID" value="NZ_VYQE01000008.1"/>
</dbReference>
<evidence type="ECO:0000256" key="3">
    <source>
        <dbReference type="ARBA" id="ARBA00023027"/>
    </source>
</evidence>
<dbReference type="PANTHER" id="PTHR43491">
    <property type="entry name" value="UDP-N-ACETYL-D-MANNOSAMINE DEHYDROGENASE"/>
    <property type="match status" value="1"/>
</dbReference>
<dbReference type="GO" id="GO:0016616">
    <property type="term" value="F:oxidoreductase activity, acting on the CH-OH group of donors, NAD or NADP as acceptor"/>
    <property type="evidence" value="ECO:0007669"/>
    <property type="project" value="InterPro"/>
</dbReference>